<dbReference type="Gene3D" id="3.30.160.60">
    <property type="entry name" value="Classic Zinc Finger"/>
    <property type="match status" value="1"/>
</dbReference>
<name>A0AAU9J4D1_9CILI</name>
<reference evidence="9" key="1">
    <citation type="submission" date="2021-09" db="EMBL/GenBank/DDBJ databases">
        <authorList>
            <consortium name="AG Swart"/>
            <person name="Singh M."/>
            <person name="Singh A."/>
            <person name="Seah K."/>
            <person name="Emmerich C."/>
        </authorList>
    </citation>
    <scope>NUCLEOTIDE SEQUENCE</scope>
    <source>
        <strain evidence="9">ATCC30299</strain>
    </source>
</reference>
<keyword evidence="5" id="KW-0175">Coiled coil</keyword>
<evidence type="ECO:0000259" key="8">
    <source>
        <dbReference type="PROSITE" id="PS50119"/>
    </source>
</evidence>
<feature type="domain" description="RING-type" evidence="7">
    <location>
        <begin position="3"/>
        <end position="47"/>
    </location>
</feature>
<feature type="region of interest" description="Disordered" evidence="6">
    <location>
        <begin position="289"/>
        <end position="314"/>
    </location>
</feature>
<keyword evidence="1" id="KW-0479">Metal-binding</keyword>
<proteinExistence type="predicted"/>
<sequence>MECFKCSFEFDNHTRIPHILISCGHTICKLCINSLFSNKSMLCPQCNLVSLAPNIQAFPINLALIQIQTQKTCQNICKNHNKELEAFCNTDKKILCVSCILEDGHKSHEIFPISKAATKHREKLENIKNSVSQIEANILKEQDKLEKKQSSIKNAQNKLLAEFSELYQSVREAVDSREKEIIQKITEDAETMNIDVAEKKKLQKEMKGLIKKYQDEFSRAREEDDLAFMDNFNKRENLGDNICKKIIPSQNIDLFKQYSRGAEADFICKVIKQTFIFTDRRNLKQKEEVTASSTLSSTQKKENSKINPSEQPTIRKSPWTAKKEAITRAKSHKVLQKATKKIVNTINLNKEILSPDIDWFDNISEFTDRENEDLTLSLDLNHLKHN</sequence>
<dbReference type="SMART" id="SM00336">
    <property type="entry name" value="BBOX"/>
    <property type="match status" value="1"/>
</dbReference>
<evidence type="ECO:0000259" key="7">
    <source>
        <dbReference type="PROSITE" id="PS50089"/>
    </source>
</evidence>
<comment type="caution">
    <text evidence="9">The sequence shown here is derived from an EMBL/GenBank/DDBJ whole genome shotgun (WGS) entry which is preliminary data.</text>
</comment>
<evidence type="ECO:0000313" key="10">
    <source>
        <dbReference type="Proteomes" id="UP001162131"/>
    </source>
</evidence>
<evidence type="ECO:0000256" key="2">
    <source>
        <dbReference type="ARBA" id="ARBA00022771"/>
    </source>
</evidence>
<protein>
    <submittedName>
        <fullName evidence="9">Uncharacterized protein</fullName>
    </submittedName>
</protein>
<keyword evidence="3" id="KW-0862">Zinc</keyword>
<dbReference type="InterPro" id="IPR017907">
    <property type="entry name" value="Znf_RING_CS"/>
</dbReference>
<dbReference type="AlphaFoldDB" id="A0AAU9J4D1"/>
<dbReference type="PANTHER" id="PTHR47156:SF10">
    <property type="entry name" value="E3 UBIQUITIN-PROTEIN LIGASE TRIM-21-RELATED"/>
    <property type="match status" value="1"/>
</dbReference>
<dbReference type="Gene3D" id="3.30.40.10">
    <property type="entry name" value="Zinc/RING finger domain, C3HC4 (zinc finger)"/>
    <property type="match status" value="1"/>
</dbReference>
<dbReference type="Pfam" id="PF00643">
    <property type="entry name" value="zf-B_box"/>
    <property type="match status" value="1"/>
</dbReference>
<dbReference type="SUPFAM" id="SSF57850">
    <property type="entry name" value="RING/U-box"/>
    <property type="match status" value="1"/>
</dbReference>
<dbReference type="InterPro" id="IPR001841">
    <property type="entry name" value="Znf_RING"/>
</dbReference>
<accession>A0AAU9J4D1</accession>
<evidence type="ECO:0000256" key="1">
    <source>
        <dbReference type="ARBA" id="ARBA00022723"/>
    </source>
</evidence>
<evidence type="ECO:0000256" key="5">
    <source>
        <dbReference type="SAM" id="Coils"/>
    </source>
</evidence>
<dbReference type="PROSITE" id="PS00518">
    <property type="entry name" value="ZF_RING_1"/>
    <property type="match status" value="1"/>
</dbReference>
<dbReference type="SUPFAM" id="SSF57845">
    <property type="entry name" value="B-box zinc-binding domain"/>
    <property type="match status" value="1"/>
</dbReference>
<feature type="domain" description="B box-type" evidence="8">
    <location>
        <begin position="72"/>
        <end position="113"/>
    </location>
</feature>
<evidence type="ECO:0000256" key="3">
    <source>
        <dbReference type="ARBA" id="ARBA00022833"/>
    </source>
</evidence>
<gene>
    <name evidence="9" type="ORF">BSTOLATCC_MIC32984</name>
</gene>
<keyword evidence="2 4" id="KW-0863">Zinc-finger</keyword>
<dbReference type="EMBL" id="CAJZBQ010000033">
    <property type="protein sequence ID" value="CAG9323079.1"/>
    <property type="molecule type" value="Genomic_DNA"/>
</dbReference>
<dbReference type="PANTHER" id="PTHR47156">
    <property type="entry name" value="PROTEIN CBG20824"/>
    <property type="match status" value="1"/>
</dbReference>
<evidence type="ECO:0000256" key="4">
    <source>
        <dbReference type="PROSITE-ProRule" id="PRU00024"/>
    </source>
</evidence>
<dbReference type="Proteomes" id="UP001162131">
    <property type="component" value="Unassembled WGS sequence"/>
</dbReference>
<dbReference type="PROSITE" id="PS50089">
    <property type="entry name" value="ZF_RING_2"/>
    <property type="match status" value="1"/>
</dbReference>
<feature type="coiled-coil region" evidence="5">
    <location>
        <begin position="117"/>
        <end position="158"/>
    </location>
</feature>
<dbReference type="InterPro" id="IPR013083">
    <property type="entry name" value="Znf_RING/FYVE/PHD"/>
</dbReference>
<organism evidence="9 10">
    <name type="scientific">Blepharisma stoltei</name>
    <dbReference type="NCBI Taxonomy" id="1481888"/>
    <lineage>
        <taxon>Eukaryota</taxon>
        <taxon>Sar</taxon>
        <taxon>Alveolata</taxon>
        <taxon>Ciliophora</taxon>
        <taxon>Postciliodesmatophora</taxon>
        <taxon>Heterotrichea</taxon>
        <taxon>Heterotrichida</taxon>
        <taxon>Blepharismidae</taxon>
        <taxon>Blepharisma</taxon>
    </lineage>
</organism>
<feature type="compositionally biased region" description="Polar residues" evidence="6">
    <location>
        <begin position="305"/>
        <end position="314"/>
    </location>
</feature>
<evidence type="ECO:0000256" key="6">
    <source>
        <dbReference type="SAM" id="MobiDB-lite"/>
    </source>
</evidence>
<keyword evidence="10" id="KW-1185">Reference proteome</keyword>
<dbReference type="PROSITE" id="PS50119">
    <property type="entry name" value="ZF_BBOX"/>
    <property type="match status" value="1"/>
</dbReference>
<evidence type="ECO:0000313" key="9">
    <source>
        <dbReference type="EMBL" id="CAG9323079.1"/>
    </source>
</evidence>
<dbReference type="InterPro" id="IPR052667">
    <property type="entry name" value="E3_ubiquitin-ligase_RING"/>
</dbReference>
<dbReference type="InterPro" id="IPR000315">
    <property type="entry name" value="Znf_B-box"/>
</dbReference>
<dbReference type="GO" id="GO:0008270">
    <property type="term" value="F:zinc ion binding"/>
    <property type="evidence" value="ECO:0007669"/>
    <property type="project" value="UniProtKB-KW"/>
</dbReference>